<keyword evidence="1" id="KW-1133">Transmembrane helix</keyword>
<dbReference type="OrthoDB" id="1118972at2"/>
<protein>
    <recommendedName>
        <fullName evidence="4">DUF417 domain-containing protein</fullName>
    </recommendedName>
</protein>
<dbReference type="PIRSF" id="PIRSF028065">
    <property type="entry name" value="UCP028065"/>
    <property type="match status" value="1"/>
</dbReference>
<evidence type="ECO:0000256" key="1">
    <source>
        <dbReference type="SAM" id="Phobius"/>
    </source>
</evidence>
<dbReference type="GO" id="GO:1901530">
    <property type="term" value="P:response to hypochlorite"/>
    <property type="evidence" value="ECO:0007669"/>
    <property type="project" value="TreeGrafter"/>
</dbReference>
<dbReference type="Proteomes" id="UP000216991">
    <property type="component" value="Unassembled WGS sequence"/>
</dbReference>
<dbReference type="EMBL" id="NOXT01000116">
    <property type="protein sequence ID" value="OYQ26774.1"/>
    <property type="molecule type" value="Genomic_DNA"/>
</dbReference>
<gene>
    <name evidence="2" type="ORF">CHU93_11705</name>
</gene>
<dbReference type="GO" id="GO:0005886">
    <property type="term" value="C:plasma membrane"/>
    <property type="evidence" value="ECO:0007669"/>
    <property type="project" value="TreeGrafter"/>
</dbReference>
<dbReference type="RefSeq" id="WP_094474258.1">
    <property type="nucleotide sequence ID" value="NZ_NOXT01000116.1"/>
</dbReference>
<keyword evidence="3" id="KW-1185">Reference proteome</keyword>
<dbReference type="InterPro" id="IPR016865">
    <property type="entry name" value="RclC"/>
</dbReference>
<evidence type="ECO:0008006" key="4">
    <source>
        <dbReference type="Google" id="ProtNLM"/>
    </source>
</evidence>
<feature type="transmembrane region" description="Helical" evidence="1">
    <location>
        <begin position="50"/>
        <end position="77"/>
    </location>
</feature>
<feature type="transmembrane region" description="Helical" evidence="1">
    <location>
        <begin position="84"/>
        <end position="104"/>
    </location>
</feature>
<feature type="transmembrane region" description="Helical" evidence="1">
    <location>
        <begin position="116"/>
        <end position="138"/>
    </location>
</feature>
<comment type="caution">
    <text evidence="2">The sequence shown here is derived from an EMBL/GenBank/DDBJ whole genome shotgun (WGS) entry which is preliminary data.</text>
</comment>
<feature type="transmembrane region" description="Helical" evidence="1">
    <location>
        <begin position="12"/>
        <end position="30"/>
    </location>
</feature>
<proteinExistence type="predicted"/>
<dbReference type="PANTHER" id="PTHR40106">
    <property type="entry name" value="INNER MEMBRANE PROTEIN RCLC"/>
    <property type="match status" value="1"/>
</dbReference>
<dbReference type="Pfam" id="PF04224">
    <property type="entry name" value="DUF417"/>
    <property type="match status" value="1"/>
</dbReference>
<dbReference type="InterPro" id="IPR007339">
    <property type="entry name" value="RclC-like"/>
</dbReference>
<dbReference type="PANTHER" id="PTHR40106:SF1">
    <property type="entry name" value="INNER MEMBRANE PROTEIN RCLC"/>
    <property type="match status" value="1"/>
</dbReference>
<dbReference type="AlphaFoldDB" id="A0A255YDJ9"/>
<accession>A0A255YDJ9</accession>
<keyword evidence="1" id="KW-0812">Transmembrane</keyword>
<sequence length="148" mass="15620">MNTTRNAAAGEHLLRGALILFFLGFGLYKFTAVEAAAIQPLMANSPFFSWLYALFSVQGASNLIGVYEVAAALLLLARPWSARAGLIGSLMIAVALFGTLSFLFTTPNAGGDLQGFILKDIGLLAIALWSALESRAALPAARSRLAMA</sequence>
<keyword evidence="1" id="KW-0472">Membrane</keyword>
<organism evidence="2 3">
    <name type="scientific">Sandarakinorhabdus cyanobacteriorum</name>
    <dbReference type="NCBI Taxonomy" id="1981098"/>
    <lineage>
        <taxon>Bacteria</taxon>
        <taxon>Pseudomonadati</taxon>
        <taxon>Pseudomonadota</taxon>
        <taxon>Alphaproteobacteria</taxon>
        <taxon>Sphingomonadales</taxon>
        <taxon>Sphingosinicellaceae</taxon>
        <taxon>Sandarakinorhabdus</taxon>
    </lineage>
</organism>
<name>A0A255YDJ9_9SPHN</name>
<reference evidence="2 3" key="1">
    <citation type="submission" date="2017-07" db="EMBL/GenBank/DDBJ databases">
        <title>Sandarakinorhabdus cyanobacteriorum sp. nov., a novel bacterium isolated from cyanobacterial aggregates in a eutrophic lake.</title>
        <authorList>
            <person name="Cai H."/>
        </authorList>
    </citation>
    <scope>NUCLEOTIDE SEQUENCE [LARGE SCALE GENOMIC DNA]</scope>
    <source>
        <strain evidence="2 3">TH057</strain>
    </source>
</reference>
<evidence type="ECO:0000313" key="3">
    <source>
        <dbReference type="Proteomes" id="UP000216991"/>
    </source>
</evidence>
<evidence type="ECO:0000313" key="2">
    <source>
        <dbReference type="EMBL" id="OYQ26774.1"/>
    </source>
</evidence>